<dbReference type="Pfam" id="PF05930">
    <property type="entry name" value="Phage_AlpA"/>
    <property type="match status" value="1"/>
</dbReference>
<dbReference type="Pfam" id="PF12728">
    <property type="entry name" value="HTH_17"/>
    <property type="match status" value="1"/>
</dbReference>
<dbReference type="InterPro" id="IPR052931">
    <property type="entry name" value="Prophage_regulatory_activator"/>
</dbReference>
<evidence type="ECO:0000313" key="2">
    <source>
        <dbReference type="EMBL" id="GGX99957.1"/>
    </source>
</evidence>
<dbReference type="Gene3D" id="1.10.238.160">
    <property type="match status" value="1"/>
</dbReference>
<evidence type="ECO:0000313" key="3">
    <source>
        <dbReference type="Proteomes" id="UP000600877"/>
    </source>
</evidence>
<dbReference type="InterPro" id="IPR009061">
    <property type="entry name" value="DNA-bd_dom_put_sf"/>
</dbReference>
<accession>A0ABQ2YYW8</accession>
<reference evidence="3" key="1">
    <citation type="journal article" date="2019" name="Int. J. Syst. Evol. Microbiol.">
        <title>The Global Catalogue of Microorganisms (GCM) 10K type strain sequencing project: providing services to taxonomists for standard genome sequencing and annotation.</title>
        <authorList>
            <consortium name="The Broad Institute Genomics Platform"/>
            <consortium name="The Broad Institute Genome Sequencing Center for Infectious Disease"/>
            <person name="Wu L."/>
            <person name="Ma J."/>
        </authorList>
    </citation>
    <scope>NUCLEOTIDE SEQUENCE [LARGE SCALE GENOMIC DNA]</scope>
    <source>
        <strain evidence="3">KCTC 32041</strain>
    </source>
</reference>
<dbReference type="InterPro" id="IPR010260">
    <property type="entry name" value="AlpA"/>
</dbReference>
<evidence type="ECO:0000259" key="1">
    <source>
        <dbReference type="Pfam" id="PF12728"/>
    </source>
</evidence>
<protein>
    <recommendedName>
        <fullName evidence="1">Helix-turn-helix domain-containing protein</fullName>
    </recommendedName>
</protein>
<dbReference type="SUPFAM" id="SSF46955">
    <property type="entry name" value="Putative DNA-binding domain"/>
    <property type="match status" value="1"/>
</dbReference>
<sequence>MQPSQHLTRVEAAAYLGVSAFTLNQWASQGKGPRSIKVGRQCVYKRVDLDAYKAGCNHPQASQPVAQAEIGTLPAGAYILRLPQVVAMTGLSKSSLYGLMRKSQFPASISLGPRAVGWPSHLVQQWLADRINRAEVAV</sequence>
<dbReference type="EMBL" id="BMYW01000013">
    <property type="protein sequence ID" value="GGX99957.1"/>
    <property type="molecule type" value="Genomic_DNA"/>
</dbReference>
<dbReference type="RefSeq" id="WP_189375406.1">
    <property type="nucleotide sequence ID" value="NZ_BMYW01000013.1"/>
</dbReference>
<comment type="caution">
    <text evidence="2">The sequence shown here is derived from an EMBL/GenBank/DDBJ whole genome shotgun (WGS) entry which is preliminary data.</text>
</comment>
<keyword evidence="3" id="KW-1185">Reference proteome</keyword>
<dbReference type="Proteomes" id="UP000600877">
    <property type="component" value="Unassembled WGS sequence"/>
</dbReference>
<dbReference type="InterPro" id="IPR041657">
    <property type="entry name" value="HTH_17"/>
</dbReference>
<organism evidence="2 3">
    <name type="scientific">Vogesella alkaliphila</name>
    <dbReference type="NCBI Taxonomy" id="1193621"/>
    <lineage>
        <taxon>Bacteria</taxon>
        <taxon>Pseudomonadati</taxon>
        <taxon>Pseudomonadota</taxon>
        <taxon>Betaproteobacteria</taxon>
        <taxon>Neisseriales</taxon>
        <taxon>Chromobacteriaceae</taxon>
        <taxon>Vogesella</taxon>
    </lineage>
</organism>
<proteinExistence type="predicted"/>
<name>A0ABQ2YYW8_9NEIS</name>
<dbReference type="PANTHER" id="PTHR36154:SF1">
    <property type="entry name" value="DNA-BINDING TRANSCRIPTIONAL ACTIVATOR ALPA"/>
    <property type="match status" value="1"/>
</dbReference>
<gene>
    <name evidence="2" type="ORF">GCM10011290_29970</name>
</gene>
<feature type="domain" description="Helix-turn-helix" evidence="1">
    <location>
        <begin position="7"/>
        <end position="55"/>
    </location>
</feature>
<dbReference type="PANTHER" id="PTHR36154">
    <property type="entry name" value="DNA-BINDING TRANSCRIPTIONAL ACTIVATOR ALPA"/>
    <property type="match status" value="1"/>
</dbReference>